<accession>A0ABP4ADG2</accession>
<protein>
    <submittedName>
        <fullName evidence="2">Uncharacterized protein</fullName>
    </submittedName>
</protein>
<feature type="compositionally biased region" description="Pro residues" evidence="1">
    <location>
        <begin position="23"/>
        <end position="35"/>
    </location>
</feature>
<keyword evidence="3" id="KW-1185">Reference proteome</keyword>
<sequence length="103" mass="10677">MVGCPIRISPGNPPSRGSTPETAPQPPNLPSPAPGRRPRKAFEGLTPELVGCPARFRRGNPPSAGLTPEMGGRPAGFGEDRLANFGVGRLRVRGGGWLGELAA</sequence>
<name>A0ABP4ADG2_9ACTN</name>
<evidence type="ECO:0000313" key="2">
    <source>
        <dbReference type="EMBL" id="GAA0935034.1"/>
    </source>
</evidence>
<organism evidence="2 3">
    <name type="scientific">Kribbella koreensis</name>
    <dbReference type="NCBI Taxonomy" id="57909"/>
    <lineage>
        <taxon>Bacteria</taxon>
        <taxon>Bacillati</taxon>
        <taxon>Actinomycetota</taxon>
        <taxon>Actinomycetes</taxon>
        <taxon>Propionibacteriales</taxon>
        <taxon>Kribbellaceae</taxon>
        <taxon>Kribbella</taxon>
    </lineage>
</organism>
<proteinExistence type="predicted"/>
<evidence type="ECO:0000313" key="3">
    <source>
        <dbReference type="Proteomes" id="UP001500542"/>
    </source>
</evidence>
<comment type="caution">
    <text evidence="2">The sequence shown here is derived from an EMBL/GenBank/DDBJ whole genome shotgun (WGS) entry which is preliminary data.</text>
</comment>
<dbReference type="EMBL" id="BAAAHK010000004">
    <property type="protein sequence ID" value="GAA0935034.1"/>
    <property type="molecule type" value="Genomic_DNA"/>
</dbReference>
<evidence type="ECO:0000256" key="1">
    <source>
        <dbReference type="SAM" id="MobiDB-lite"/>
    </source>
</evidence>
<dbReference type="Proteomes" id="UP001500542">
    <property type="component" value="Unassembled WGS sequence"/>
</dbReference>
<reference evidence="3" key="1">
    <citation type="journal article" date="2019" name="Int. J. Syst. Evol. Microbiol.">
        <title>The Global Catalogue of Microorganisms (GCM) 10K type strain sequencing project: providing services to taxonomists for standard genome sequencing and annotation.</title>
        <authorList>
            <consortium name="The Broad Institute Genomics Platform"/>
            <consortium name="The Broad Institute Genome Sequencing Center for Infectious Disease"/>
            <person name="Wu L."/>
            <person name="Ma J."/>
        </authorList>
    </citation>
    <scope>NUCLEOTIDE SEQUENCE [LARGE SCALE GENOMIC DNA]</scope>
    <source>
        <strain evidence="3">JCM 10977</strain>
    </source>
</reference>
<feature type="region of interest" description="Disordered" evidence="1">
    <location>
        <begin position="1"/>
        <end position="77"/>
    </location>
</feature>
<gene>
    <name evidence="2" type="ORF">GCM10009554_21590</name>
</gene>